<evidence type="ECO:0000256" key="6">
    <source>
        <dbReference type="ARBA" id="ARBA00023163"/>
    </source>
</evidence>
<dbReference type="PROSITE" id="PS50084">
    <property type="entry name" value="KH_TYPE_1"/>
    <property type="match status" value="1"/>
</dbReference>
<dbReference type="InterPro" id="IPR058582">
    <property type="entry name" value="KH_NusA_2nd"/>
</dbReference>
<dbReference type="PANTHER" id="PTHR22648">
    <property type="entry name" value="TRANSCRIPTION TERMINATION FACTOR NUSA"/>
    <property type="match status" value="1"/>
</dbReference>
<dbReference type="SUPFAM" id="SSF69705">
    <property type="entry name" value="Transcription factor NusA, N-terminal domain"/>
    <property type="match status" value="1"/>
</dbReference>
<evidence type="ECO:0000313" key="11">
    <source>
        <dbReference type="Proteomes" id="UP000177027"/>
    </source>
</evidence>
<dbReference type="Gene3D" id="2.40.50.140">
    <property type="entry name" value="Nucleic acid-binding proteins"/>
    <property type="match status" value="1"/>
</dbReference>
<dbReference type="Gene3D" id="3.30.1480.10">
    <property type="entry name" value="NusA, N-terminal domain"/>
    <property type="match status" value="1"/>
</dbReference>
<keyword evidence="2 7" id="KW-0963">Cytoplasm</keyword>
<keyword evidence="5 7" id="KW-0805">Transcription regulation</keyword>
<feature type="compositionally biased region" description="Basic and acidic residues" evidence="8">
    <location>
        <begin position="372"/>
        <end position="382"/>
    </location>
</feature>
<dbReference type="Gene3D" id="3.30.300.20">
    <property type="match status" value="2"/>
</dbReference>
<gene>
    <name evidence="7" type="primary">nusA</name>
    <name evidence="10" type="ORF">A3D06_00080</name>
</gene>
<dbReference type="GO" id="GO:0003700">
    <property type="term" value="F:DNA-binding transcription factor activity"/>
    <property type="evidence" value="ECO:0007669"/>
    <property type="project" value="InterPro"/>
</dbReference>
<evidence type="ECO:0000256" key="5">
    <source>
        <dbReference type="ARBA" id="ARBA00023015"/>
    </source>
</evidence>
<feature type="domain" description="S1 motif" evidence="9">
    <location>
        <begin position="120"/>
        <end position="185"/>
    </location>
</feature>
<dbReference type="InterPro" id="IPR012340">
    <property type="entry name" value="NA-bd_OB-fold"/>
</dbReference>
<dbReference type="SUPFAM" id="SSF54814">
    <property type="entry name" value="Prokaryotic type KH domain (KH-domain type II)"/>
    <property type="match status" value="2"/>
</dbReference>
<dbReference type="InterPro" id="IPR013735">
    <property type="entry name" value="TF_NusA_N"/>
</dbReference>
<proteinExistence type="inferred from homology"/>
<reference evidence="10 11" key="1">
    <citation type="journal article" date="2016" name="Nat. Commun.">
        <title>Thousands of microbial genomes shed light on interconnected biogeochemical processes in an aquifer system.</title>
        <authorList>
            <person name="Anantharaman K."/>
            <person name="Brown C.T."/>
            <person name="Hug L.A."/>
            <person name="Sharon I."/>
            <person name="Castelle C.J."/>
            <person name="Probst A.J."/>
            <person name="Thomas B.C."/>
            <person name="Singh A."/>
            <person name="Wilkins M.J."/>
            <person name="Karaoz U."/>
            <person name="Brodie E.L."/>
            <person name="Williams K.H."/>
            <person name="Hubbard S.S."/>
            <person name="Banfield J.F."/>
        </authorList>
    </citation>
    <scope>NUCLEOTIDE SEQUENCE [LARGE SCALE GENOMIC DNA]</scope>
</reference>
<dbReference type="GO" id="GO:0005829">
    <property type="term" value="C:cytosol"/>
    <property type="evidence" value="ECO:0007669"/>
    <property type="project" value="TreeGrafter"/>
</dbReference>
<dbReference type="InterPro" id="IPR015946">
    <property type="entry name" value="KH_dom-like_a/b"/>
</dbReference>
<comment type="subunit">
    <text evidence="7">Monomer. Binds directly to the core enzyme of the DNA-dependent RNA polymerase and to nascent RNA.</text>
</comment>
<dbReference type="NCBIfam" id="TIGR01953">
    <property type="entry name" value="NusA"/>
    <property type="match status" value="1"/>
</dbReference>
<comment type="subcellular location">
    <subcellularLocation>
        <location evidence="7">Cytoplasm</location>
    </subcellularLocation>
</comment>
<dbReference type="SUPFAM" id="SSF50249">
    <property type="entry name" value="Nucleic acid-binding proteins"/>
    <property type="match status" value="1"/>
</dbReference>
<dbReference type="GO" id="GO:0031564">
    <property type="term" value="P:transcription antitermination"/>
    <property type="evidence" value="ECO:0007669"/>
    <property type="project" value="UniProtKB-UniRule"/>
</dbReference>
<dbReference type="CDD" id="cd22529">
    <property type="entry name" value="KH-II_NusA_rpt2"/>
    <property type="match status" value="1"/>
</dbReference>
<comment type="caution">
    <text evidence="10">The sequence shown here is derived from an EMBL/GenBank/DDBJ whole genome shotgun (WGS) entry which is preliminary data.</text>
</comment>
<dbReference type="InterPro" id="IPR010213">
    <property type="entry name" value="TF_NusA"/>
</dbReference>
<evidence type="ECO:0000256" key="7">
    <source>
        <dbReference type="HAMAP-Rule" id="MF_00945"/>
    </source>
</evidence>
<dbReference type="Proteomes" id="UP000177027">
    <property type="component" value="Unassembled WGS sequence"/>
</dbReference>
<sequence>MAVIKSEFFLALNQVATERGISPQDVVESIKAAVLAAYKKDYMHIEAHEVEAKAEDETESNLEVKINEDSGEMHILQEGKDITPPGFGRIAAQTARQVILQQIREAEKKTIVKHYAGQVGTIIKGRIIRFEGRNVLFDIGKAEGLLPVEEQIRSENYRLNETLTVFIKEIREDHYGNSRIILSRTQNELVQLLFAKEVPEIASGTVKVFKLIREPGERTKIAVFSDQTGVDPVGACVGQKGVRVKAVTDELGGNEKIDIIQYNEDDSLFIREALSPATIHSLKLDNKNKHVQVLVEESQAPLAIGKGGVNVNLASRLTGYEIDIVQHEVEGKKADAKTEEKAEEKTEEKAKTVKVKGKGKVEEPEPAQSDEASEKEKLKEEAVDSAPEEAPSTEEVTAESANEDKHEEQK</sequence>
<dbReference type="SMART" id="SM00316">
    <property type="entry name" value="S1"/>
    <property type="match status" value="1"/>
</dbReference>
<dbReference type="PANTHER" id="PTHR22648:SF0">
    <property type="entry name" value="TRANSCRIPTION TERMINATION_ANTITERMINATION PROTEIN NUSA"/>
    <property type="match status" value="1"/>
</dbReference>
<evidence type="ECO:0000256" key="4">
    <source>
        <dbReference type="ARBA" id="ARBA00022884"/>
    </source>
</evidence>
<evidence type="ECO:0000256" key="8">
    <source>
        <dbReference type="SAM" id="MobiDB-lite"/>
    </source>
</evidence>
<keyword evidence="4 7" id="KW-0694">RNA-binding</keyword>
<keyword evidence="6 7" id="KW-0804">Transcription</keyword>
<dbReference type="CDD" id="cd02134">
    <property type="entry name" value="KH-II_NusA_rpt1"/>
    <property type="match status" value="1"/>
</dbReference>
<dbReference type="HAMAP" id="MF_00945_B">
    <property type="entry name" value="NusA_B"/>
    <property type="match status" value="1"/>
</dbReference>
<dbReference type="InterPro" id="IPR003029">
    <property type="entry name" value="S1_domain"/>
</dbReference>
<dbReference type="FunFam" id="3.30.300.20:FF:000002">
    <property type="entry name" value="Transcription termination/antitermination protein NusA"/>
    <property type="match status" value="1"/>
</dbReference>
<dbReference type="PROSITE" id="PS50126">
    <property type="entry name" value="S1"/>
    <property type="match status" value="1"/>
</dbReference>
<keyword evidence="3 7" id="KW-0889">Transcription antitermination</keyword>
<evidence type="ECO:0000259" key="9">
    <source>
        <dbReference type="PROSITE" id="PS50126"/>
    </source>
</evidence>
<dbReference type="InterPro" id="IPR030842">
    <property type="entry name" value="TF_NusA_bacterial"/>
</dbReference>
<dbReference type="InterPro" id="IPR009019">
    <property type="entry name" value="KH_sf_prok-type"/>
</dbReference>
<dbReference type="Pfam" id="PF26594">
    <property type="entry name" value="KH_NusA_2nd"/>
    <property type="match status" value="1"/>
</dbReference>
<dbReference type="GO" id="GO:0006353">
    <property type="term" value="P:DNA-templated transcription termination"/>
    <property type="evidence" value="ECO:0007669"/>
    <property type="project" value="UniProtKB-UniRule"/>
</dbReference>
<protein>
    <recommendedName>
        <fullName evidence="7">Transcription termination/antitermination protein NusA</fullName>
    </recommendedName>
</protein>
<dbReference type="Pfam" id="PF08529">
    <property type="entry name" value="NusA_N"/>
    <property type="match status" value="2"/>
</dbReference>
<dbReference type="InterPro" id="IPR025249">
    <property type="entry name" value="TF_NusA_KH_1st"/>
</dbReference>
<feature type="compositionally biased region" description="Basic and acidic residues" evidence="8">
    <location>
        <begin position="330"/>
        <end position="351"/>
    </location>
</feature>
<organism evidence="10 11">
    <name type="scientific">Candidatus Roizmanbacteria bacterium RIFCSPHIGHO2_02_FULL_40_9</name>
    <dbReference type="NCBI Taxonomy" id="1802042"/>
    <lineage>
        <taxon>Bacteria</taxon>
        <taxon>Candidatus Roizmaniibacteriota</taxon>
    </lineage>
</organism>
<evidence type="ECO:0000256" key="2">
    <source>
        <dbReference type="ARBA" id="ARBA00022490"/>
    </source>
</evidence>
<comment type="function">
    <text evidence="7">Participates in both transcription termination and antitermination.</text>
</comment>
<feature type="region of interest" description="Disordered" evidence="8">
    <location>
        <begin position="330"/>
        <end position="410"/>
    </location>
</feature>
<dbReference type="EMBL" id="MFZS01000025">
    <property type="protein sequence ID" value="OGK28841.1"/>
    <property type="molecule type" value="Genomic_DNA"/>
</dbReference>
<name>A0A1F7HC43_9BACT</name>
<evidence type="ECO:0000256" key="1">
    <source>
        <dbReference type="ARBA" id="ARBA00022472"/>
    </source>
</evidence>
<dbReference type="Pfam" id="PF13184">
    <property type="entry name" value="KH_NusA_1st"/>
    <property type="match status" value="1"/>
</dbReference>
<comment type="similarity">
    <text evidence="7">Belongs to the NusA family.</text>
</comment>
<evidence type="ECO:0000256" key="3">
    <source>
        <dbReference type="ARBA" id="ARBA00022814"/>
    </source>
</evidence>
<accession>A0A1F7HC43</accession>
<dbReference type="GO" id="GO:0003723">
    <property type="term" value="F:RNA binding"/>
    <property type="evidence" value="ECO:0007669"/>
    <property type="project" value="UniProtKB-UniRule"/>
</dbReference>
<evidence type="ECO:0000313" key="10">
    <source>
        <dbReference type="EMBL" id="OGK28841.1"/>
    </source>
</evidence>
<dbReference type="CDD" id="cd04455">
    <property type="entry name" value="S1_NusA"/>
    <property type="match status" value="1"/>
</dbReference>
<dbReference type="InterPro" id="IPR036555">
    <property type="entry name" value="NusA_N_sf"/>
</dbReference>
<keyword evidence="1 7" id="KW-0806">Transcription termination</keyword>
<dbReference type="AlphaFoldDB" id="A0A1F7HC43"/>